<dbReference type="Pfam" id="PF11885">
    <property type="entry name" value="DUF3405"/>
    <property type="match status" value="1"/>
</dbReference>
<dbReference type="InParanoid" id="K2S4L5"/>
<dbReference type="eggNOG" id="ENOG502SHWB">
    <property type="taxonomic scope" value="Eukaryota"/>
</dbReference>
<gene>
    <name evidence="2" type="ORF">MPH_11148</name>
</gene>
<accession>K2S4L5</accession>
<dbReference type="EMBL" id="AHHD01000467">
    <property type="protein sequence ID" value="EKG11655.1"/>
    <property type="molecule type" value="Genomic_DNA"/>
</dbReference>
<dbReference type="OrthoDB" id="3353407at2759"/>
<keyword evidence="1" id="KW-0732">Signal</keyword>
<evidence type="ECO:0000313" key="2">
    <source>
        <dbReference type="EMBL" id="EKG11655.1"/>
    </source>
</evidence>
<dbReference type="VEuPathDB" id="FungiDB:MPH_11148"/>
<name>K2S4L5_MACPH</name>
<comment type="caution">
    <text evidence="2">The sequence shown here is derived from an EMBL/GenBank/DDBJ whole genome shotgun (WGS) entry which is preliminary data.</text>
</comment>
<feature type="chain" id="PRO_5003864776" evidence="1">
    <location>
        <begin position="29"/>
        <end position="534"/>
    </location>
</feature>
<sequence length="534" mass="62603">MARRSSTFLLAFLLLLGVFFFTGSPTRSLHHRRAFKACVLDPELAKRAQRAKIPTKTDNQTLRQLFGIPNLLDSYSHCYDANTRLVPYGFDQHQQYTDGKAIWAGRDWRREQHECAVKNGLLPGLHTKNRKRFHLPDQDSQRYLTTQPAKKDTKNVVPRTAVVMRTSDNFNWAGDITAYLRSMIVELSLESGGVYELFLLIQVKDLKQHIFLDPEAYDRVLRKHVPEEFRGMAYLWNENLLKAWYPEVPNHSYIHQAYQALQLFSQLIAPDFDYFWQFEMDWRATTPHLKAFERMAMWAKEQPRLYLNNMNSAWYIPSLQGSWHDLWMLMNETLWNDKRAAEVREHGKSWGVGEEADLITLAPIVDVRTTDFWLFRGMVHNDPFQIKAKKLPHFAAPVAMTRTSKRLLSTVHTLQQQYGFWMASEATMETIAYHKGYKAVHVQHPVFFNGTETDKMIDWLFNSGGPENLGGGPDSQYNWEGAAHKVLEKLTWWWPREGYDHYPQHVWSDFLRKDACLPPGMFHPFKWEKYKSPK</sequence>
<evidence type="ECO:0000313" key="3">
    <source>
        <dbReference type="Proteomes" id="UP000007129"/>
    </source>
</evidence>
<feature type="signal peptide" evidence="1">
    <location>
        <begin position="1"/>
        <end position="28"/>
    </location>
</feature>
<dbReference type="Proteomes" id="UP000007129">
    <property type="component" value="Unassembled WGS sequence"/>
</dbReference>
<dbReference type="HOGENOM" id="CLU_009650_2_2_1"/>
<dbReference type="PANTHER" id="PTHR36205:SF2">
    <property type="entry name" value="MAJOR FACILITATOR SUPERFAMILY TRANSPORTER"/>
    <property type="match status" value="1"/>
</dbReference>
<dbReference type="STRING" id="1126212.K2S4L5"/>
<dbReference type="AlphaFoldDB" id="K2S4L5"/>
<dbReference type="PANTHER" id="PTHR36205">
    <property type="entry name" value="CHROMOSOME 19, WHOLE GENOME SHOTGUN SEQUENCE"/>
    <property type="match status" value="1"/>
</dbReference>
<reference evidence="2 3" key="1">
    <citation type="journal article" date="2012" name="BMC Genomics">
        <title>Tools to kill: Genome of one of the most destructive plant pathogenic fungi Macrophomina phaseolina.</title>
        <authorList>
            <person name="Islam M.S."/>
            <person name="Haque M.S."/>
            <person name="Islam M.M."/>
            <person name="Emdad E.M."/>
            <person name="Halim A."/>
            <person name="Hossen Q.M.M."/>
            <person name="Hossain M.Z."/>
            <person name="Ahmed B."/>
            <person name="Rahim S."/>
            <person name="Rahman M.S."/>
            <person name="Alam M.M."/>
            <person name="Hou S."/>
            <person name="Wan X."/>
            <person name="Saito J.A."/>
            <person name="Alam M."/>
        </authorList>
    </citation>
    <scope>NUCLEOTIDE SEQUENCE [LARGE SCALE GENOMIC DNA]</scope>
    <source>
        <strain evidence="2 3">MS6</strain>
    </source>
</reference>
<evidence type="ECO:0000256" key="1">
    <source>
        <dbReference type="SAM" id="SignalP"/>
    </source>
</evidence>
<dbReference type="InterPro" id="IPR021822">
    <property type="entry name" value="DUF3405"/>
</dbReference>
<organism evidence="2 3">
    <name type="scientific">Macrophomina phaseolina (strain MS6)</name>
    <name type="common">Charcoal rot fungus</name>
    <dbReference type="NCBI Taxonomy" id="1126212"/>
    <lineage>
        <taxon>Eukaryota</taxon>
        <taxon>Fungi</taxon>
        <taxon>Dikarya</taxon>
        <taxon>Ascomycota</taxon>
        <taxon>Pezizomycotina</taxon>
        <taxon>Dothideomycetes</taxon>
        <taxon>Dothideomycetes incertae sedis</taxon>
        <taxon>Botryosphaeriales</taxon>
        <taxon>Botryosphaeriaceae</taxon>
        <taxon>Macrophomina</taxon>
    </lineage>
</organism>
<proteinExistence type="predicted"/>
<protein>
    <submittedName>
        <fullName evidence="2">Uncharacterized protein</fullName>
    </submittedName>
</protein>